<dbReference type="GO" id="GO:0032259">
    <property type="term" value="P:methylation"/>
    <property type="evidence" value="ECO:0007669"/>
    <property type="project" value="UniProtKB-KW"/>
</dbReference>
<evidence type="ECO:0000259" key="3">
    <source>
        <dbReference type="Pfam" id="PF00464"/>
    </source>
</evidence>
<dbReference type="GO" id="GO:0030170">
    <property type="term" value="F:pyridoxal phosphate binding"/>
    <property type="evidence" value="ECO:0007669"/>
    <property type="project" value="TreeGrafter"/>
</dbReference>
<proteinExistence type="predicted"/>
<dbReference type="SUPFAM" id="SSF53383">
    <property type="entry name" value="PLP-dependent transferases"/>
    <property type="match status" value="1"/>
</dbReference>
<dbReference type="Proteomes" id="UP000034302">
    <property type="component" value="Unassembled WGS sequence"/>
</dbReference>
<keyword evidence="4" id="KW-0808">Transferase</keyword>
<dbReference type="InterPro" id="IPR015424">
    <property type="entry name" value="PyrdxlP-dep_Trfase"/>
</dbReference>
<dbReference type="Gene3D" id="3.40.640.10">
    <property type="entry name" value="Type I PLP-dependent aspartate aminotransferase-like (Major domain)"/>
    <property type="match status" value="1"/>
</dbReference>
<dbReference type="GO" id="GO:0008168">
    <property type="term" value="F:methyltransferase activity"/>
    <property type="evidence" value="ECO:0007669"/>
    <property type="project" value="UniProtKB-KW"/>
</dbReference>
<sequence>MYKSNDIIFKYIDEESKRQIEGIELIASENYVSEDVLKAMGSILTNKYSEGYADKRYYGGNKYIDEIEKECISRVK</sequence>
<reference evidence="4 5" key="1">
    <citation type="journal article" date="2015" name="Nature">
        <title>rRNA introns, odd ribosomes, and small enigmatic genomes across a large radiation of phyla.</title>
        <authorList>
            <person name="Brown C.T."/>
            <person name="Hug L.A."/>
            <person name="Thomas B.C."/>
            <person name="Sharon I."/>
            <person name="Castelle C.J."/>
            <person name="Singh A."/>
            <person name="Wilkins M.J."/>
            <person name="Williams K.H."/>
            <person name="Banfield J.F."/>
        </authorList>
    </citation>
    <scope>NUCLEOTIDE SEQUENCE [LARGE SCALE GENOMIC DNA]</scope>
</reference>
<dbReference type="GO" id="GO:0019264">
    <property type="term" value="P:glycine biosynthetic process from serine"/>
    <property type="evidence" value="ECO:0007669"/>
    <property type="project" value="TreeGrafter"/>
</dbReference>
<dbReference type="PATRIC" id="fig|1619089.3.peg.330"/>
<dbReference type="Gene3D" id="3.90.1150.10">
    <property type="entry name" value="Aspartate Aminotransferase, domain 1"/>
    <property type="match status" value="1"/>
</dbReference>
<dbReference type="InterPro" id="IPR049943">
    <property type="entry name" value="Ser_HO-MeTrfase-like"/>
</dbReference>
<dbReference type="Pfam" id="PF00464">
    <property type="entry name" value="SHMT"/>
    <property type="match status" value="1"/>
</dbReference>
<feature type="domain" description="Serine hydroxymethyltransferase-like" evidence="3">
    <location>
        <begin position="5"/>
        <end position="76"/>
    </location>
</feature>
<dbReference type="InterPro" id="IPR039429">
    <property type="entry name" value="SHMT-like_dom"/>
</dbReference>
<evidence type="ECO:0000313" key="5">
    <source>
        <dbReference type="Proteomes" id="UP000034302"/>
    </source>
</evidence>
<gene>
    <name evidence="4" type="primary">glyA</name>
    <name evidence="4" type="ORF">UR34_C0007G0001</name>
</gene>
<organism evidence="4 5">
    <name type="scientific">candidate division WS6 bacterium GW2011_GWC1_33_20</name>
    <dbReference type="NCBI Taxonomy" id="1619089"/>
    <lineage>
        <taxon>Bacteria</taxon>
        <taxon>Candidatus Dojkabacteria</taxon>
    </lineage>
</organism>
<evidence type="ECO:0000256" key="2">
    <source>
        <dbReference type="ARBA" id="ARBA00022898"/>
    </source>
</evidence>
<dbReference type="GO" id="GO:0046653">
    <property type="term" value="P:tetrahydrofolate metabolic process"/>
    <property type="evidence" value="ECO:0007669"/>
    <property type="project" value="TreeGrafter"/>
</dbReference>
<dbReference type="InterPro" id="IPR015422">
    <property type="entry name" value="PyrdxlP-dep_Trfase_small"/>
</dbReference>
<dbReference type="EC" id="2.1.2.1" evidence="4"/>
<comment type="caution">
    <text evidence="4">The sequence shown here is derived from an EMBL/GenBank/DDBJ whole genome shotgun (WGS) entry which is preliminary data.</text>
</comment>
<accession>A0A0F9ZIS2</accession>
<protein>
    <submittedName>
        <fullName evidence="4">Serine hydroxymethyltransferase, glycine hydroxymethyltransferase</fullName>
        <ecNumber evidence="4">2.1.2.1</ecNumber>
    </submittedName>
</protein>
<dbReference type="GO" id="GO:0004372">
    <property type="term" value="F:glycine hydroxymethyltransferase activity"/>
    <property type="evidence" value="ECO:0007669"/>
    <property type="project" value="UniProtKB-EC"/>
</dbReference>
<feature type="non-terminal residue" evidence="4">
    <location>
        <position position="76"/>
    </location>
</feature>
<keyword evidence="2" id="KW-0663">Pyridoxal phosphate</keyword>
<evidence type="ECO:0000313" key="4">
    <source>
        <dbReference type="EMBL" id="KKP44009.1"/>
    </source>
</evidence>
<dbReference type="PANTHER" id="PTHR11680:SF35">
    <property type="entry name" value="SERINE HYDROXYMETHYLTRANSFERASE 1"/>
    <property type="match status" value="1"/>
</dbReference>
<name>A0A0F9ZIS2_9BACT</name>
<dbReference type="InterPro" id="IPR015421">
    <property type="entry name" value="PyrdxlP-dep_Trfase_major"/>
</dbReference>
<dbReference type="GO" id="GO:0005829">
    <property type="term" value="C:cytosol"/>
    <property type="evidence" value="ECO:0007669"/>
    <property type="project" value="TreeGrafter"/>
</dbReference>
<comment type="cofactor">
    <cofactor evidence="1">
        <name>pyridoxal 5'-phosphate</name>
        <dbReference type="ChEBI" id="CHEBI:597326"/>
    </cofactor>
</comment>
<dbReference type="EMBL" id="LBOV01000007">
    <property type="protein sequence ID" value="KKP44009.1"/>
    <property type="molecule type" value="Genomic_DNA"/>
</dbReference>
<dbReference type="AlphaFoldDB" id="A0A0F9ZIS2"/>
<keyword evidence="4" id="KW-0489">Methyltransferase</keyword>
<dbReference type="PANTHER" id="PTHR11680">
    <property type="entry name" value="SERINE HYDROXYMETHYLTRANSFERASE"/>
    <property type="match status" value="1"/>
</dbReference>
<evidence type="ECO:0000256" key="1">
    <source>
        <dbReference type="ARBA" id="ARBA00001933"/>
    </source>
</evidence>